<proteinExistence type="predicted"/>
<reference evidence="1 2" key="1">
    <citation type="submission" date="2021-06" db="EMBL/GenBank/DDBJ databases">
        <authorList>
            <person name="Palmer J.M."/>
        </authorList>
    </citation>
    <scope>NUCLEOTIDE SEQUENCE [LARGE SCALE GENOMIC DNA]</scope>
    <source>
        <strain evidence="1 2">XC_2019</strain>
        <tissue evidence="1">Muscle</tissue>
    </source>
</reference>
<evidence type="ECO:0000313" key="2">
    <source>
        <dbReference type="Proteomes" id="UP001434883"/>
    </source>
</evidence>
<dbReference type="Proteomes" id="UP001434883">
    <property type="component" value="Unassembled WGS sequence"/>
</dbReference>
<gene>
    <name evidence="1" type="ORF">XENOCAPTIV_010138</name>
</gene>
<dbReference type="EMBL" id="JAHRIN010027444">
    <property type="protein sequence ID" value="MEQ2201277.1"/>
    <property type="molecule type" value="Genomic_DNA"/>
</dbReference>
<keyword evidence="2" id="KW-1185">Reference proteome</keyword>
<comment type="caution">
    <text evidence="1">The sequence shown here is derived from an EMBL/GenBank/DDBJ whole genome shotgun (WGS) entry which is preliminary data.</text>
</comment>
<evidence type="ECO:0000313" key="1">
    <source>
        <dbReference type="EMBL" id="MEQ2201277.1"/>
    </source>
</evidence>
<accession>A0ABV0R168</accession>
<organism evidence="1 2">
    <name type="scientific">Xenoophorus captivus</name>
    <dbReference type="NCBI Taxonomy" id="1517983"/>
    <lineage>
        <taxon>Eukaryota</taxon>
        <taxon>Metazoa</taxon>
        <taxon>Chordata</taxon>
        <taxon>Craniata</taxon>
        <taxon>Vertebrata</taxon>
        <taxon>Euteleostomi</taxon>
        <taxon>Actinopterygii</taxon>
        <taxon>Neopterygii</taxon>
        <taxon>Teleostei</taxon>
        <taxon>Neoteleostei</taxon>
        <taxon>Acanthomorphata</taxon>
        <taxon>Ovalentaria</taxon>
        <taxon>Atherinomorphae</taxon>
        <taxon>Cyprinodontiformes</taxon>
        <taxon>Goodeidae</taxon>
        <taxon>Xenoophorus</taxon>
    </lineage>
</organism>
<protein>
    <submittedName>
        <fullName evidence="1">Uncharacterized protein</fullName>
    </submittedName>
</protein>
<name>A0ABV0R168_9TELE</name>
<sequence length="194" mass="21123">MHYSDPKPRANEDWLCNKVFHVKFNGSCYKYPSCSLFYNNVSVGFYLSIEAELKLPQLPKDVPLGVQKEGAPGLLPLPVAYHPAGPSVPLRPAPQPADEASQLLQILQALQPPLSIDGKTIVVEFAKGSKRSLLLGCFESSTSSQVEIVGKPQAAAPSQPATPGTEHELKQYRKCFLQGICKMTYSKPAGDEIV</sequence>